<dbReference type="RefSeq" id="WP_183351248.1">
    <property type="nucleotide sequence ID" value="NZ_JACHEO010000012.1"/>
</dbReference>
<evidence type="ECO:0000313" key="3">
    <source>
        <dbReference type="Proteomes" id="UP000539642"/>
    </source>
</evidence>
<organism evidence="2 3">
    <name type="scientific">Desulfoprunum benzoelyticum</name>
    <dbReference type="NCBI Taxonomy" id="1506996"/>
    <lineage>
        <taxon>Bacteria</taxon>
        <taxon>Pseudomonadati</taxon>
        <taxon>Thermodesulfobacteriota</taxon>
        <taxon>Desulfobulbia</taxon>
        <taxon>Desulfobulbales</taxon>
        <taxon>Desulfobulbaceae</taxon>
        <taxon>Desulfoprunum</taxon>
    </lineage>
</organism>
<name>A0A840UYF0_9BACT</name>
<accession>A0A840UYF0</accession>
<evidence type="ECO:0000313" key="2">
    <source>
        <dbReference type="EMBL" id="MBB5348474.1"/>
    </source>
</evidence>
<proteinExistence type="predicted"/>
<sequence length="313" mass="32811">MAAPEIPVCLARSSAYDRTAVASLVEEMAGPLGLASSYAGQTVLLKPNLISAAAPALACTDADFIAGVALWFLEHGARVRIGDSPAFGTAARAMQRQGIIAALRGLAVEPIEFVTPVSRVLPCGCPVAIAAEGLDCDLLVNLPKIKAHNQTCVTLAVKNIFGLVIGMRKAMLHMREGGRTGRFVEVILELLDLLPPHLAIADGIVAMHRDGPINGEALALGCVAASGNPVAVDTALLALLELDSSRSPLWREAARRGMAGSSLADIVYPALPPAAFTGSGFTAPGELNGIRFNPLRFVRGMVRRFVLALRPQL</sequence>
<dbReference type="InterPro" id="IPR007160">
    <property type="entry name" value="DUF362"/>
</dbReference>
<gene>
    <name evidence="2" type="ORF">HNQ81_002210</name>
</gene>
<dbReference type="EMBL" id="JACHEO010000012">
    <property type="protein sequence ID" value="MBB5348474.1"/>
    <property type="molecule type" value="Genomic_DNA"/>
</dbReference>
<protein>
    <submittedName>
        <fullName evidence="2">Uncharacterized protein (DUF362 family)</fullName>
    </submittedName>
</protein>
<dbReference type="Pfam" id="PF04015">
    <property type="entry name" value="DUF362"/>
    <property type="match status" value="1"/>
</dbReference>
<evidence type="ECO:0000259" key="1">
    <source>
        <dbReference type="Pfam" id="PF04015"/>
    </source>
</evidence>
<keyword evidence="3" id="KW-1185">Reference proteome</keyword>
<reference evidence="2 3" key="1">
    <citation type="submission" date="2020-08" db="EMBL/GenBank/DDBJ databases">
        <title>Genomic Encyclopedia of Type Strains, Phase IV (KMG-IV): sequencing the most valuable type-strain genomes for metagenomic binning, comparative biology and taxonomic classification.</title>
        <authorList>
            <person name="Goeker M."/>
        </authorList>
    </citation>
    <scope>NUCLEOTIDE SEQUENCE [LARGE SCALE GENOMIC DNA]</scope>
    <source>
        <strain evidence="2 3">DSM 28570</strain>
    </source>
</reference>
<dbReference type="AlphaFoldDB" id="A0A840UYF0"/>
<dbReference type="Proteomes" id="UP000539642">
    <property type="component" value="Unassembled WGS sequence"/>
</dbReference>
<feature type="domain" description="DUF362" evidence="1">
    <location>
        <begin position="43"/>
        <end position="237"/>
    </location>
</feature>
<comment type="caution">
    <text evidence="2">The sequence shown here is derived from an EMBL/GenBank/DDBJ whole genome shotgun (WGS) entry which is preliminary data.</text>
</comment>